<dbReference type="InterPro" id="IPR008964">
    <property type="entry name" value="Invasin/intimin_cell_adhesion"/>
</dbReference>
<dbReference type="SUPFAM" id="SSF49373">
    <property type="entry name" value="Invasin/intimin cell-adhesion fragments"/>
    <property type="match status" value="1"/>
</dbReference>
<evidence type="ECO:0000256" key="1">
    <source>
        <dbReference type="ARBA" id="ARBA00022737"/>
    </source>
</evidence>
<feature type="region of interest" description="Disordered" evidence="2">
    <location>
        <begin position="377"/>
        <end position="398"/>
    </location>
</feature>
<feature type="region of interest" description="Disordered" evidence="2">
    <location>
        <begin position="651"/>
        <end position="677"/>
    </location>
</feature>
<keyword evidence="1" id="KW-0677">Repeat</keyword>
<sequence length="767" mass="80790">MKRRLLSLLLAVCLVLPLLALASCAPGEQSGDSGQEELTRGEWIAQLGEAFGMDNYATEEPYFEDVPEDDPYYPYVQAAADWGVLSAYTGEEVLEPDTPITYEEAAVMAALAAGWELTEDQFLEDGTFDPSQAVAYAQEMGMMDPAADPEERVTRSQGETLTEAAKDVYLNAPVEERANVVFDPDLVDLTDAPMTWDVGPGGTLSPSGGTVETGQDGTSVVTIGTTELQEGSVVILPGTPEYPSGIAYKIENIREEGGQIVFDTVTPTLEDLYDELDYQATVAADPADIIWAEGVTAGPAASGLSASENGNSYRIHLLSNGTENRAEPLGSLSVGGTASFSLGDGGVKVTADGQASANLGSGEGALALAESNFSYEETPSVEDFGGSTEPWSEPLEEEQKYSSGYEIYGNISLNDLSVTADVEFKKGWIFPRGIQTVSVIVNADISTTLGMEGTFSGEVPIGTVPVPLGPTGLTINIDLVLYADATGKLEVRASVSSQAGVEYNGNGLVKSPATSQAQATAEVAINLDFGARLSGTLTAFAVVDIVDVGVDVSGNLEASAVVNGTCDVEEADGITTLHYKESMDLNADLYVPMVSIYVGGSGTILGDLGISKTWQVLTKDKAMHFALLDHSWVFWEETVTMDEDGEILSTEEKSGDDAAGETEAPEETPGASDPDRLDLASYTLTLTDTGAQLELDLRDGESAPAVTWTSSDTSVALVSSDGYVVPVGEGTAVITAALQEDPSVRVSCAVFVQTTQENDWQFLPDVA</sequence>
<evidence type="ECO:0000313" key="6">
    <source>
        <dbReference type="Proteomes" id="UP000823882"/>
    </source>
</evidence>
<dbReference type="PROSITE" id="PS51272">
    <property type="entry name" value="SLH"/>
    <property type="match status" value="1"/>
</dbReference>
<dbReference type="PROSITE" id="PS51257">
    <property type="entry name" value="PROKAR_LIPOPROTEIN"/>
    <property type="match status" value="1"/>
</dbReference>
<accession>A0A9D2NZ32</accession>
<organism evidence="5 6">
    <name type="scientific">Candidatus Intestinimonas pullistercoris</name>
    <dbReference type="NCBI Taxonomy" id="2838623"/>
    <lineage>
        <taxon>Bacteria</taxon>
        <taxon>Bacillati</taxon>
        <taxon>Bacillota</taxon>
        <taxon>Clostridia</taxon>
        <taxon>Eubacteriales</taxon>
        <taxon>Intestinimonas</taxon>
    </lineage>
</organism>
<feature type="signal peptide" evidence="3">
    <location>
        <begin position="1"/>
        <end position="22"/>
    </location>
</feature>
<evidence type="ECO:0000259" key="4">
    <source>
        <dbReference type="PROSITE" id="PS51272"/>
    </source>
</evidence>
<reference evidence="5" key="1">
    <citation type="journal article" date="2021" name="PeerJ">
        <title>Extensive microbial diversity within the chicken gut microbiome revealed by metagenomics and culture.</title>
        <authorList>
            <person name="Gilroy R."/>
            <person name="Ravi A."/>
            <person name="Getino M."/>
            <person name="Pursley I."/>
            <person name="Horton D.L."/>
            <person name="Alikhan N.F."/>
            <person name="Baker D."/>
            <person name="Gharbi K."/>
            <person name="Hall N."/>
            <person name="Watson M."/>
            <person name="Adriaenssens E.M."/>
            <person name="Foster-Nyarko E."/>
            <person name="Jarju S."/>
            <person name="Secka A."/>
            <person name="Antonio M."/>
            <person name="Oren A."/>
            <person name="Chaudhuri R.R."/>
            <person name="La Ragione R."/>
            <person name="Hildebrand F."/>
            <person name="Pallen M.J."/>
        </authorList>
    </citation>
    <scope>NUCLEOTIDE SEQUENCE</scope>
    <source>
        <strain evidence="5">CHK186-1790</strain>
    </source>
</reference>
<protein>
    <submittedName>
        <fullName evidence="5">S-layer homology domain-containing protein</fullName>
    </submittedName>
</protein>
<keyword evidence="3" id="KW-0732">Signal</keyword>
<feature type="domain" description="SLH" evidence="4">
    <location>
        <begin position="59"/>
        <end position="123"/>
    </location>
</feature>
<feature type="chain" id="PRO_5038410725" evidence="3">
    <location>
        <begin position="23"/>
        <end position="767"/>
    </location>
</feature>
<comment type="caution">
    <text evidence="5">The sequence shown here is derived from an EMBL/GenBank/DDBJ whole genome shotgun (WGS) entry which is preliminary data.</text>
</comment>
<gene>
    <name evidence="5" type="ORF">H9701_01630</name>
</gene>
<evidence type="ECO:0000313" key="5">
    <source>
        <dbReference type="EMBL" id="HJC40241.1"/>
    </source>
</evidence>
<dbReference type="Pfam" id="PF00395">
    <property type="entry name" value="SLH"/>
    <property type="match status" value="1"/>
</dbReference>
<name>A0A9D2NZ32_9FIRM</name>
<proteinExistence type="predicted"/>
<evidence type="ECO:0000256" key="3">
    <source>
        <dbReference type="SAM" id="SignalP"/>
    </source>
</evidence>
<evidence type="ECO:0000256" key="2">
    <source>
        <dbReference type="SAM" id="MobiDB-lite"/>
    </source>
</evidence>
<dbReference type="Proteomes" id="UP000823882">
    <property type="component" value="Unassembled WGS sequence"/>
</dbReference>
<dbReference type="AlphaFoldDB" id="A0A9D2NZ32"/>
<dbReference type="Gene3D" id="2.60.40.1080">
    <property type="match status" value="1"/>
</dbReference>
<dbReference type="EMBL" id="DWWJ01000028">
    <property type="protein sequence ID" value="HJC40241.1"/>
    <property type="molecule type" value="Genomic_DNA"/>
</dbReference>
<dbReference type="InterPro" id="IPR001119">
    <property type="entry name" value="SLH_dom"/>
</dbReference>
<reference evidence="5" key="2">
    <citation type="submission" date="2021-04" db="EMBL/GenBank/DDBJ databases">
        <authorList>
            <person name="Gilroy R."/>
        </authorList>
    </citation>
    <scope>NUCLEOTIDE SEQUENCE</scope>
    <source>
        <strain evidence="5">CHK186-1790</strain>
    </source>
</reference>